<feature type="region of interest" description="Disordered" evidence="1">
    <location>
        <begin position="106"/>
        <end position="131"/>
    </location>
</feature>
<dbReference type="Proteomes" id="UP000026961">
    <property type="component" value="Chromosome 2"/>
</dbReference>
<accession>A0A0D9YRG8</accession>
<dbReference type="AlphaFoldDB" id="A0A0D9YRG8"/>
<evidence type="ECO:0000256" key="1">
    <source>
        <dbReference type="SAM" id="MobiDB-lite"/>
    </source>
</evidence>
<evidence type="ECO:0000313" key="3">
    <source>
        <dbReference type="Proteomes" id="UP000026961"/>
    </source>
</evidence>
<protein>
    <submittedName>
        <fullName evidence="2">Uncharacterized protein</fullName>
    </submittedName>
</protein>
<proteinExistence type="predicted"/>
<evidence type="ECO:0000313" key="2">
    <source>
        <dbReference type="EnsemblPlants" id="OGLUM02G14750.1"/>
    </source>
</evidence>
<dbReference type="HOGENOM" id="CLU_1930796_0_0_1"/>
<dbReference type="Gramene" id="OGLUM02G14750.1">
    <property type="protein sequence ID" value="OGLUM02G14750.1"/>
    <property type="gene ID" value="OGLUM02G14750"/>
</dbReference>
<feature type="compositionally biased region" description="Polar residues" evidence="1">
    <location>
        <begin position="118"/>
        <end position="131"/>
    </location>
</feature>
<dbReference type="EnsemblPlants" id="OGLUM02G14750.1">
    <property type="protein sequence ID" value="OGLUM02G14750.1"/>
    <property type="gene ID" value="OGLUM02G14750"/>
</dbReference>
<reference evidence="2" key="2">
    <citation type="submission" date="2018-05" db="EMBL/GenBank/DDBJ databases">
        <title>OgluRS3 (Oryza glumaepatula Reference Sequence Version 3).</title>
        <authorList>
            <person name="Zhang J."/>
            <person name="Kudrna D."/>
            <person name="Lee S."/>
            <person name="Talag J."/>
            <person name="Welchert J."/>
            <person name="Wing R.A."/>
        </authorList>
    </citation>
    <scope>NUCLEOTIDE SEQUENCE [LARGE SCALE GENOMIC DNA]</scope>
</reference>
<feature type="region of interest" description="Disordered" evidence="1">
    <location>
        <begin position="1"/>
        <end position="35"/>
    </location>
</feature>
<keyword evidence="3" id="KW-1185">Reference proteome</keyword>
<organism evidence="2">
    <name type="scientific">Oryza glumipatula</name>
    <dbReference type="NCBI Taxonomy" id="40148"/>
    <lineage>
        <taxon>Eukaryota</taxon>
        <taxon>Viridiplantae</taxon>
        <taxon>Streptophyta</taxon>
        <taxon>Embryophyta</taxon>
        <taxon>Tracheophyta</taxon>
        <taxon>Spermatophyta</taxon>
        <taxon>Magnoliopsida</taxon>
        <taxon>Liliopsida</taxon>
        <taxon>Poales</taxon>
        <taxon>Poaceae</taxon>
        <taxon>BOP clade</taxon>
        <taxon>Oryzoideae</taxon>
        <taxon>Oryzeae</taxon>
        <taxon>Oryzinae</taxon>
        <taxon>Oryza</taxon>
    </lineage>
</organism>
<sequence length="131" mass="13783">MDCPHGQGNGKGGSCSSEKPANVSRAEGGGATEYNDDGLVRLSIDAKLDGNDDTNLTAEICERAVRMAYRKNRAAEKGIRMVSGLALQFPKTRRLLLVLSASSSSSSSLLHGAAPAQHHTTCLAPSSNRSR</sequence>
<name>A0A0D9YRG8_9ORYZ</name>
<reference evidence="2" key="1">
    <citation type="submission" date="2015-04" db="UniProtKB">
        <authorList>
            <consortium name="EnsemblPlants"/>
        </authorList>
    </citation>
    <scope>IDENTIFICATION</scope>
</reference>